<evidence type="ECO:0000256" key="4">
    <source>
        <dbReference type="ARBA" id="ARBA00022475"/>
    </source>
</evidence>
<dbReference type="GO" id="GO:0015031">
    <property type="term" value="P:protein transport"/>
    <property type="evidence" value="ECO:0007669"/>
    <property type="project" value="UniProtKB-KW"/>
</dbReference>
<evidence type="ECO:0000256" key="2">
    <source>
        <dbReference type="ARBA" id="ARBA00006742"/>
    </source>
</evidence>
<dbReference type="Pfam" id="PF02699">
    <property type="entry name" value="YajC"/>
    <property type="match status" value="1"/>
</dbReference>
<dbReference type="RefSeq" id="WP_114124837.1">
    <property type="nucleotide sequence ID" value="NZ_QOUI01000001.1"/>
</dbReference>
<keyword evidence="3" id="KW-0813">Transport</keyword>
<reference evidence="11 12" key="1">
    <citation type="submission" date="2018-07" db="EMBL/GenBank/DDBJ databases">
        <title>Desertimonas flava gen. nov. sp. nov.</title>
        <authorList>
            <person name="Liu S."/>
        </authorList>
    </citation>
    <scope>NUCLEOTIDE SEQUENCE [LARGE SCALE GENOMIC DNA]</scope>
    <source>
        <strain evidence="11 12">16Sb5-5</strain>
    </source>
</reference>
<keyword evidence="8" id="KW-0811">Translocation</keyword>
<evidence type="ECO:0000313" key="11">
    <source>
        <dbReference type="EMBL" id="RCK71134.1"/>
    </source>
</evidence>
<feature type="compositionally biased region" description="Basic and acidic residues" evidence="10">
    <location>
        <begin position="115"/>
        <end position="130"/>
    </location>
</feature>
<dbReference type="PANTHER" id="PTHR33909">
    <property type="entry name" value="SEC TRANSLOCON ACCESSORY COMPLEX SUBUNIT YAJC"/>
    <property type="match status" value="1"/>
</dbReference>
<evidence type="ECO:0000256" key="1">
    <source>
        <dbReference type="ARBA" id="ARBA00004162"/>
    </source>
</evidence>
<feature type="compositionally biased region" description="Basic and acidic residues" evidence="10">
    <location>
        <begin position="144"/>
        <end position="154"/>
    </location>
</feature>
<evidence type="ECO:0000313" key="12">
    <source>
        <dbReference type="Proteomes" id="UP000252770"/>
    </source>
</evidence>
<keyword evidence="5" id="KW-0812">Transmembrane</keyword>
<evidence type="ECO:0000256" key="6">
    <source>
        <dbReference type="ARBA" id="ARBA00022927"/>
    </source>
</evidence>
<evidence type="ECO:0000256" key="7">
    <source>
        <dbReference type="ARBA" id="ARBA00022989"/>
    </source>
</evidence>
<comment type="subcellular location">
    <subcellularLocation>
        <location evidence="1">Cell membrane</location>
        <topology evidence="1">Single-pass membrane protein</topology>
    </subcellularLocation>
</comment>
<gene>
    <name evidence="11" type="primary">yajC</name>
    <name evidence="11" type="ORF">DT076_01310</name>
</gene>
<keyword evidence="12" id="KW-1185">Reference proteome</keyword>
<dbReference type="EMBL" id="QOUI01000001">
    <property type="protein sequence ID" value="RCK71134.1"/>
    <property type="molecule type" value="Genomic_DNA"/>
</dbReference>
<keyword evidence="6" id="KW-0653">Protein transport</keyword>
<evidence type="ECO:0000256" key="8">
    <source>
        <dbReference type="ARBA" id="ARBA00023010"/>
    </source>
</evidence>
<name>A0A367YZ64_9ACTN</name>
<keyword evidence="9" id="KW-0472">Membrane</keyword>
<feature type="compositionally biased region" description="Acidic residues" evidence="10">
    <location>
        <begin position="84"/>
        <end position="99"/>
    </location>
</feature>
<dbReference type="GO" id="GO:0005886">
    <property type="term" value="C:plasma membrane"/>
    <property type="evidence" value="ECO:0007669"/>
    <property type="project" value="UniProtKB-SubCell"/>
</dbReference>
<sequence length="154" mass="16314">MDLLLPVLLLALVAMLGYQTYRQSKRMKQQREAVSSLAPGTRVMLSNGFVATVVSVADTTLDVELAPGVVATVVKQAYGRTLTEETEETATPLETEDESPLVGAPDVADPADTEPPTHRVVRDDAGRPSDEASAPGATPGTRADPADDPRRTDS</sequence>
<evidence type="ECO:0000256" key="3">
    <source>
        <dbReference type="ARBA" id="ARBA00022448"/>
    </source>
</evidence>
<keyword evidence="4" id="KW-1003">Cell membrane</keyword>
<evidence type="ECO:0000256" key="5">
    <source>
        <dbReference type="ARBA" id="ARBA00022692"/>
    </source>
</evidence>
<keyword evidence="7" id="KW-1133">Transmembrane helix</keyword>
<dbReference type="SMART" id="SM01323">
    <property type="entry name" value="YajC"/>
    <property type="match status" value="1"/>
</dbReference>
<organism evidence="11 12">
    <name type="scientific">Desertihabitans brevis</name>
    <dbReference type="NCBI Taxonomy" id="2268447"/>
    <lineage>
        <taxon>Bacteria</taxon>
        <taxon>Bacillati</taxon>
        <taxon>Actinomycetota</taxon>
        <taxon>Actinomycetes</taxon>
        <taxon>Propionibacteriales</taxon>
        <taxon>Propionibacteriaceae</taxon>
        <taxon>Desertihabitans</taxon>
    </lineage>
</organism>
<protein>
    <submittedName>
        <fullName evidence="11">Preprotein translocase subunit YajC</fullName>
    </submittedName>
</protein>
<comment type="caution">
    <text evidence="11">The sequence shown here is derived from an EMBL/GenBank/DDBJ whole genome shotgun (WGS) entry which is preliminary data.</text>
</comment>
<dbReference type="Proteomes" id="UP000252770">
    <property type="component" value="Unassembled WGS sequence"/>
</dbReference>
<dbReference type="PANTHER" id="PTHR33909:SF1">
    <property type="entry name" value="SEC TRANSLOCON ACCESSORY COMPLEX SUBUNIT YAJC"/>
    <property type="match status" value="1"/>
</dbReference>
<comment type="similarity">
    <text evidence="2">Belongs to the YajC family.</text>
</comment>
<dbReference type="InterPro" id="IPR003849">
    <property type="entry name" value="Preprotein_translocase_YajC"/>
</dbReference>
<dbReference type="NCBIfam" id="TIGR00739">
    <property type="entry name" value="yajC"/>
    <property type="match status" value="1"/>
</dbReference>
<evidence type="ECO:0000256" key="10">
    <source>
        <dbReference type="SAM" id="MobiDB-lite"/>
    </source>
</evidence>
<accession>A0A367YZ64</accession>
<feature type="region of interest" description="Disordered" evidence="10">
    <location>
        <begin position="78"/>
        <end position="154"/>
    </location>
</feature>
<dbReference type="AlphaFoldDB" id="A0A367YZ64"/>
<evidence type="ECO:0000256" key="9">
    <source>
        <dbReference type="ARBA" id="ARBA00023136"/>
    </source>
</evidence>
<proteinExistence type="inferred from homology"/>